<evidence type="ECO:0000256" key="1">
    <source>
        <dbReference type="SAM" id="MobiDB-lite"/>
    </source>
</evidence>
<feature type="compositionally biased region" description="Basic and acidic residues" evidence="1">
    <location>
        <begin position="1"/>
        <end position="25"/>
    </location>
</feature>
<dbReference type="EMBL" id="AEUP01000026">
    <property type="protein sequence ID" value="EGE47817.1"/>
    <property type="molecule type" value="Genomic_DNA"/>
</dbReference>
<name>F1YTV2_9PROT</name>
<protein>
    <submittedName>
        <fullName evidence="2">Uncharacterized protein</fullName>
    </submittedName>
</protein>
<reference evidence="2 3" key="1">
    <citation type="journal article" date="2011" name="Science">
        <title>Drosophila microbiome modulates host developmental and metabolic homeostasis via insulin signaling.</title>
        <authorList>
            <person name="Shin S.C."/>
            <person name="Kim S.H."/>
            <person name="You H."/>
            <person name="Kim B."/>
            <person name="Kim A.C."/>
            <person name="Lee K.A."/>
            <person name="Yoon J.H."/>
            <person name="Ryu J.H."/>
            <person name="Lee W.J."/>
        </authorList>
    </citation>
    <scope>NUCLEOTIDE SEQUENCE [LARGE SCALE GENOMIC DNA]</scope>
    <source>
        <strain evidence="2 3">DM001</strain>
    </source>
</reference>
<comment type="caution">
    <text evidence="2">The sequence shown here is derived from an EMBL/GenBank/DDBJ whole genome shotgun (WGS) entry which is preliminary data.</text>
</comment>
<evidence type="ECO:0000313" key="3">
    <source>
        <dbReference type="Proteomes" id="UP000018454"/>
    </source>
</evidence>
<dbReference type="Proteomes" id="UP000018454">
    <property type="component" value="Unassembled WGS sequence"/>
</dbReference>
<dbReference type="AlphaFoldDB" id="F1YTV2"/>
<gene>
    <name evidence="2" type="ORF">APO_1452</name>
</gene>
<proteinExistence type="predicted"/>
<feature type="region of interest" description="Disordered" evidence="1">
    <location>
        <begin position="101"/>
        <end position="120"/>
    </location>
</feature>
<evidence type="ECO:0000313" key="2">
    <source>
        <dbReference type="EMBL" id="EGE47817.1"/>
    </source>
</evidence>
<organism evidence="2 3">
    <name type="scientific">Acetobacter pomorum DM001</name>
    <dbReference type="NCBI Taxonomy" id="945681"/>
    <lineage>
        <taxon>Bacteria</taxon>
        <taxon>Pseudomonadati</taxon>
        <taxon>Pseudomonadota</taxon>
        <taxon>Alphaproteobacteria</taxon>
        <taxon>Acetobacterales</taxon>
        <taxon>Acetobacteraceae</taxon>
        <taxon>Acetobacter</taxon>
    </lineage>
</organism>
<accession>F1YTV2</accession>
<feature type="compositionally biased region" description="Polar residues" evidence="1">
    <location>
        <begin position="110"/>
        <end position="120"/>
    </location>
</feature>
<sequence length="120" mass="12840">MAVSDESRARRECGPQKNEGSKEMTETAGQTPAAGPNMDVPEDLARCDMVIQHAIEHLRSEKYPPLAVASALLGNSVGILAQIMDKDTVLRILDSAAQSVRSGEVHASVRAQTGQENEKA</sequence>
<feature type="region of interest" description="Disordered" evidence="1">
    <location>
        <begin position="1"/>
        <end position="41"/>
    </location>
</feature>